<dbReference type="AlphaFoldDB" id="A0AAD8WY59"/>
<reference evidence="2" key="1">
    <citation type="submission" date="2023-07" db="EMBL/GenBank/DDBJ databases">
        <title>A chromosome-level genome assembly of Lolium multiflorum.</title>
        <authorList>
            <person name="Chen Y."/>
            <person name="Copetti D."/>
            <person name="Kolliker R."/>
            <person name="Studer B."/>
        </authorList>
    </citation>
    <scope>NUCLEOTIDE SEQUENCE</scope>
    <source>
        <strain evidence="2">02402/16</strain>
        <tissue evidence="2">Leaf</tissue>
    </source>
</reference>
<feature type="domain" description="F-box" evidence="1">
    <location>
        <begin position="16"/>
        <end position="49"/>
    </location>
</feature>
<proteinExistence type="predicted"/>
<dbReference type="InterPro" id="IPR001810">
    <property type="entry name" value="F-box_dom"/>
</dbReference>
<sequence>MPPRPPAIDGARAEAEEVLLRFPPDDPARLFRAMLVCKAWRSLLTSPEFATHYRNLHRAPPLLGFFQNDEYVRVWFEPSSPTSPFPPAPMHPDHRHLVVLDCRHGLVLLRYPVLDRDERAQRLIVWDPVARLQWEFPPPEFAANITYDNAVVLCAADHLGCRHGGPFLVAFVGTNPSVAHASVFSSQTREWSPVASCIPPAHPPLFQVDVDQPTALVGNVIYFKCDSAILRFDYTTPQLSIIHGPGKSYVLMKAEQDMLLGCATMQESAGGLCLCLWSWDTSPDGSMAWMQRRVVKLDEDISRVYGIADVIGFADGIGVFYLKAHRGILTIDLKSGRVKNITRIRGFSIIPYMSFYTPDQARAITLPSIMACSSEGNGEEWGGWQEVGNGEKEGQQPEEEAAQKHFDNGSKAFEDGHFGRAVDSLRSSLEIRVVHHGKLSPKCCDTYYRYGCALLCRAQAWSPSNDLNVSIVEYYSDLDLAWKMLHFARVILEKSPGSTREKVKIFAALAEVSMQREDRDYSIIACSKALGILAYLVDQSHHQFIIKLNTQICFPFKFSKNGDAKAISLCRSRIQNLKRTNVAFLADNGDDASATEVGLEGSSLAKDIQFFTNILLTALEEKLEDLEQAR</sequence>
<accession>A0AAD8WY59</accession>
<dbReference type="Pfam" id="PF00646">
    <property type="entry name" value="F-box"/>
    <property type="match status" value="1"/>
</dbReference>
<dbReference type="PANTHER" id="PTHR32133:SF309">
    <property type="entry name" value="F-BOX DOMAIN-CONTAINING PROTEIN"/>
    <property type="match status" value="1"/>
</dbReference>
<protein>
    <recommendedName>
        <fullName evidence="1">F-box domain-containing protein</fullName>
    </recommendedName>
</protein>
<keyword evidence="3" id="KW-1185">Reference proteome</keyword>
<evidence type="ECO:0000313" key="2">
    <source>
        <dbReference type="EMBL" id="KAK1682533.1"/>
    </source>
</evidence>
<dbReference type="EMBL" id="JAUUTY010000002">
    <property type="protein sequence ID" value="KAK1682533.1"/>
    <property type="molecule type" value="Genomic_DNA"/>
</dbReference>
<comment type="caution">
    <text evidence="2">The sequence shown here is derived from an EMBL/GenBank/DDBJ whole genome shotgun (WGS) entry which is preliminary data.</text>
</comment>
<evidence type="ECO:0000313" key="3">
    <source>
        <dbReference type="Proteomes" id="UP001231189"/>
    </source>
</evidence>
<dbReference type="PANTHER" id="PTHR32133">
    <property type="entry name" value="OS07G0120400 PROTEIN"/>
    <property type="match status" value="1"/>
</dbReference>
<dbReference type="Proteomes" id="UP001231189">
    <property type="component" value="Unassembled WGS sequence"/>
</dbReference>
<gene>
    <name evidence="2" type="ORF">QYE76_043381</name>
</gene>
<dbReference type="SUPFAM" id="SSF81383">
    <property type="entry name" value="F-box domain"/>
    <property type="match status" value="1"/>
</dbReference>
<organism evidence="2 3">
    <name type="scientific">Lolium multiflorum</name>
    <name type="common">Italian ryegrass</name>
    <name type="synonym">Lolium perenne subsp. multiflorum</name>
    <dbReference type="NCBI Taxonomy" id="4521"/>
    <lineage>
        <taxon>Eukaryota</taxon>
        <taxon>Viridiplantae</taxon>
        <taxon>Streptophyta</taxon>
        <taxon>Embryophyta</taxon>
        <taxon>Tracheophyta</taxon>
        <taxon>Spermatophyta</taxon>
        <taxon>Magnoliopsida</taxon>
        <taxon>Liliopsida</taxon>
        <taxon>Poales</taxon>
        <taxon>Poaceae</taxon>
        <taxon>BOP clade</taxon>
        <taxon>Pooideae</taxon>
        <taxon>Poodae</taxon>
        <taxon>Poeae</taxon>
        <taxon>Poeae Chloroplast Group 2 (Poeae type)</taxon>
        <taxon>Loliodinae</taxon>
        <taxon>Loliinae</taxon>
        <taxon>Lolium</taxon>
    </lineage>
</organism>
<dbReference type="InterPro" id="IPR036047">
    <property type="entry name" value="F-box-like_dom_sf"/>
</dbReference>
<evidence type="ECO:0000259" key="1">
    <source>
        <dbReference type="Pfam" id="PF00646"/>
    </source>
</evidence>
<name>A0AAD8WY59_LOLMU</name>